<reference evidence="12" key="1">
    <citation type="submission" date="2020-10" db="EMBL/GenBank/DDBJ databases">
        <authorList>
            <person name="Kadnikov V."/>
            <person name="Beletsky A.V."/>
            <person name="Mardanov A.V."/>
            <person name="Karnachuk O.V."/>
            <person name="Ravin N.V."/>
        </authorList>
    </citation>
    <scope>NUCLEOTIDE SEQUENCE</scope>
    <source>
        <strain evidence="12">Bu02</strain>
    </source>
</reference>
<proteinExistence type="inferred from homology"/>
<dbReference type="AlphaFoldDB" id="A0AAT9LEX9"/>
<evidence type="ECO:0000256" key="8">
    <source>
        <dbReference type="ARBA" id="ARBA00023027"/>
    </source>
</evidence>
<dbReference type="GO" id="GO:0005524">
    <property type="term" value="F:ATP binding"/>
    <property type="evidence" value="ECO:0007669"/>
    <property type="project" value="UniProtKB-KW"/>
</dbReference>
<dbReference type="PANTHER" id="PTHR39321">
    <property type="entry name" value="NICOTINATE-NUCLEOTIDE ADENYLYLTRANSFERASE-RELATED"/>
    <property type="match status" value="1"/>
</dbReference>
<protein>
    <recommendedName>
        <fullName evidence="10">Probable nicotinate-nucleotide adenylyltransferase</fullName>
        <ecNumber evidence="10">2.7.7.18</ecNumber>
    </recommendedName>
    <alternativeName>
        <fullName evidence="10">Deamido-NAD(+) diphosphorylase</fullName>
    </alternativeName>
    <alternativeName>
        <fullName evidence="10">Deamido-NAD(+) pyrophosphorylase</fullName>
    </alternativeName>
    <alternativeName>
        <fullName evidence="10">Nicotinate mononucleotide adenylyltransferase</fullName>
        <shortName evidence="10">NaMN adenylyltransferase</shortName>
    </alternativeName>
</protein>
<evidence type="ECO:0000256" key="6">
    <source>
        <dbReference type="ARBA" id="ARBA00022741"/>
    </source>
</evidence>
<comment type="function">
    <text evidence="1 10">Catalyzes the reversible adenylation of nicotinate mononucleotide (NaMN) to nicotinic acid adenine dinucleotide (NaAD).</text>
</comment>
<name>A0AAT9LEX9_9FIRM</name>
<dbReference type="HAMAP" id="MF_00244">
    <property type="entry name" value="NaMN_adenylyltr"/>
    <property type="match status" value="1"/>
</dbReference>
<evidence type="ECO:0000256" key="4">
    <source>
        <dbReference type="ARBA" id="ARBA00022679"/>
    </source>
</evidence>
<evidence type="ECO:0000259" key="11">
    <source>
        <dbReference type="Pfam" id="PF01467"/>
    </source>
</evidence>
<dbReference type="NCBIfam" id="NF000840">
    <property type="entry name" value="PRK00071.1-3"/>
    <property type="match status" value="1"/>
</dbReference>
<keyword evidence="8 10" id="KW-0520">NAD</keyword>
<dbReference type="InterPro" id="IPR014729">
    <property type="entry name" value="Rossmann-like_a/b/a_fold"/>
</dbReference>
<organism evidence="12">
    <name type="scientific">Candidatus Fermentithermobacillus carboniphilus</name>
    <dbReference type="NCBI Taxonomy" id="3085328"/>
    <lineage>
        <taxon>Bacteria</taxon>
        <taxon>Bacillati</taxon>
        <taxon>Bacillota</taxon>
        <taxon>Candidatus Fermentithermobacillia</taxon>
        <taxon>Candidatus Fermentithermobacillales</taxon>
        <taxon>Candidatus Fermentithermobacillaceae</taxon>
        <taxon>Candidatus Fermentithermobacillus</taxon>
    </lineage>
</organism>
<accession>A0AAT9LEX9</accession>
<evidence type="ECO:0000256" key="7">
    <source>
        <dbReference type="ARBA" id="ARBA00022840"/>
    </source>
</evidence>
<evidence type="ECO:0000256" key="3">
    <source>
        <dbReference type="ARBA" id="ARBA00022642"/>
    </source>
</evidence>
<dbReference type="NCBIfam" id="TIGR00482">
    <property type="entry name" value="nicotinate (nicotinamide) nucleotide adenylyltransferase"/>
    <property type="match status" value="1"/>
</dbReference>
<evidence type="ECO:0000256" key="9">
    <source>
        <dbReference type="ARBA" id="ARBA00048721"/>
    </source>
</evidence>
<gene>
    <name evidence="10" type="primary">nadD</name>
    <name evidence="12" type="ORF">IMF26_05665</name>
</gene>
<keyword evidence="3 10" id="KW-0662">Pyridine nucleotide biosynthesis</keyword>
<dbReference type="GO" id="GO:0009435">
    <property type="term" value="P:NAD+ biosynthetic process"/>
    <property type="evidence" value="ECO:0007669"/>
    <property type="project" value="UniProtKB-UniRule"/>
</dbReference>
<dbReference type="InterPro" id="IPR005248">
    <property type="entry name" value="NadD/NMNAT"/>
</dbReference>
<dbReference type="EC" id="2.7.7.18" evidence="10"/>
<dbReference type="KEGG" id="fcz:IMF26_05665"/>
<dbReference type="EMBL" id="CP062796">
    <property type="protein sequence ID" value="QUL99598.1"/>
    <property type="molecule type" value="Genomic_DNA"/>
</dbReference>
<comment type="similarity">
    <text evidence="10">Belongs to the NadD family.</text>
</comment>
<sequence>MGGTFDPIHFGHLRAAEEVLQGFGLERVIFMPSGKPPHKPLSEVTDAEHRYMMTLLATVDHPHFEVSRIEIDRPGPSYTLDSLKELKKVFSSEKALYFITGLDAILEIHTWNGYRELFEIADFIAVTRPGYSMETLSSLEKAIGKECFSRIHPFPVTLLAISSRDIRRRVREGKSIRYLVPDPVMKYIEKERLYLSDAEKRVARSYSGGWLV</sequence>
<dbReference type="Pfam" id="PF01467">
    <property type="entry name" value="CTP_transf_like"/>
    <property type="match status" value="1"/>
</dbReference>
<dbReference type="NCBIfam" id="TIGR00125">
    <property type="entry name" value="cyt_tran_rel"/>
    <property type="match status" value="1"/>
</dbReference>
<evidence type="ECO:0000256" key="2">
    <source>
        <dbReference type="ARBA" id="ARBA00005019"/>
    </source>
</evidence>
<dbReference type="PANTHER" id="PTHR39321:SF3">
    <property type="entry name" value="PHOSPHOPANTETHEINE ADENYLYLTRANSFERASE"/>
    <property type="match status" value="1"/>
</dbReference>
<evidence type="ECO:0000313" key="12">
    <source>
        <dbReference type="EMBL" id="QUL99598.1"/>
    </source>
</evidence>
<evidence type="ECO:0000256" key="5">
    <source>
        <dbReference type="ARBA" id="ARBA00022695"/>
    </source>
</evidence>
<keyword evidence="7 10" id="KW-0067">ATP-binding</keyword>
<keyword evidence="6 10" id="KW-0547">Nucleotide-binding</keyword>
<evidence type="ECO:0000256" key="1">
    <source>
        <dbReference type="ARBA" id="ARBA00002324"/>
    </source>
</evidence>
<dbReference type="Gene3D" id="3.40.50.620">
    <property type="entry name" value="HUPs"/>
    <property type="match status" value="1"/>
</dbReference>
<comment type="catalytic activity">
    <reaction evidence="9 10">
        <text>nicotinate beta-D-ribonucleotide + ATP + H(+) = deamido-NAD(+) + diphosphate</text>
        <dbReference type="Rhea" id="RHEA:22860"/>
        <dbReference type="ChEBI" id="CHEBI:15378"/>
        <dbReference type="ChEBI" id="CHEBI:30616"/>
        <dbReference type="ChEBI" id="CHEBI:33019"/>
        <dbReference type="ChEBI" id="CHEBI:57502"/>
        <dbReference type="ChEBI" id="CHEBI:58437"/>
        <dbReference type="EC" id="2.7.7.18"/>
    </reaction>
</comment>
<evidence type="ECO:0000256" key="10">
    <source>
        <dbReference type="HAMAP-Rule" id="MF_00244"/>
    </source>
</evidence>
<dbReference type="CDD" id="cd02165">
    <property type="entry name" value="NMNAT"/>
    <property type="match status" value="1"/>
</dbReference>
<dbReference type="GO" id="GO:0004515">
    <property type="term" value="F:nicotinate-nucleotide adenylyltransferase activity"/>
    <property type="evidence" value="ECO:0007669"/>
    <property type="project" value="UniProtKB-UniRule"/>
</dbReference>
<feature type="domain" description="Cytidyltransferase-like" evidence="11">
    <location>
        <begin position="1"/>
        <end position="169"/>
    </location>
</feature>
<keyword evidence="4 10" id="KW-0808">Transferase</keyword>
<comment type="pathway">
    <text evidence="2 10">Cofactor biosynthesis; NAD(+) biosynthesis; deamido-NAD(+) from nicotinate D-ribonucleotide: step 1/1.</text>
</comment>
<dbReference type="SUPFAM" id="SSF52374">
    <property type="entry name" value="Nucleotidylyl transferase"/>
    <property type="match status" value="1"/>
</dbReference>
<dbReference type="InterPro" id="IPR004821">
    <property type="entry name" value="Cyt_trans-like"/>
</dbReference>
<keyword evidence="5 10" id="KW-0548">Nucleotidyltransferase</keyword>
<reference evidence="12" key="2">
    <citation type="journal article" date="2023" name="Biology">
        <title>Prokaryotic Life Associated with Coal-Fire Gas Vents Revealed by Metagenomics.</title>
        <authorList>
            <person name="Kadnikov V.V."/>
            <person name="Mardanov A.V."/>
            <person name="Beletsky A.V."/>
            <person name="Karnachuk O.V."/>
            <person name="Ravin N.V."/>
        </authorList>
    </citation>
    <scope>NUCLEOTIDE SEQUENCE</scope>
    <source>
        <strain evidence="12">Bu02</strain>
    </source>
</reference>